<organism evidence="1">
    <name type="scientific">Opuntia streptacantha</name>
    <name type="common">Prickly pear cactus</name>
    <name type="synonym">Opuntia cardona</name>
    <dbReference type="NCBI Taxonomy" id="393608"/>
    <lineage>
        <taxon>Eukaryota</taxon>
        <taxon>Viridiplantae</taxon>
        <taxon>Streptophyta</taxon>
        <taxon>Embryophyta</taxon>
        <taxon>Tracheophyta</taxon>
        <taxon>Spermatophyta</taxon>
        <taxon>Magnoliopsida</taxon>
        <taxon>eudicotyledons</taxon>
        <taxon>Gunneridae</taxon>
        <taxon>Pentapetalae</taxon>
        <taxon>Caryophyllales</taxon>
        <taxon>Cactineae</taxon>
        <taxon>Cactaceae</taxon>
        <taxon>Opuntioideae</taxon>
        <taxon>Opuntia</taxon>
    </lineage>
</organism>
<reference evidence="1" key="2">
    <citation type="submission" date="2020-07" db="EMBL/GenBank/DDBJ databases">
        <authorList>
            <person name="Vera ALvarez R."/>
            <person name="Arias-Moreno D.M."/>
            <person name="Jimenez-Jacinto V."/>
            <person name="Jimenez-Bremont J.F."/>
            <person name="Swaminathan K."/>
            <person name="Moose S.P."/>
            <person name="Guerrero-Gonzalez M.L."/>
            <person name="Marino-Ramirez L."/>
            <person name="Landsman D."/>
            <person name="Rodriguez-Kessler M."/>
            <person name="Delgado-Sanchez P."/>
        </authorList>
    </citation>
    <scope>NUCLEOTIDE SEQUENCE</scope>
    <source>
        <tissue evidence="1">Cladode</tissue>
    </source>
</reference>
<evidence type="ECO:0000313" key="1">
    <source>
        <dbReference type="EMBL" id="MBA4665657.1"/>
    </source>
</evidence>
<dbReference type="AlphaFoldDB" id="A0A7C9AFP3"/>
<sequence>MLGLLAPLPTLFGPEDMNLRAMTTTTNRATSTTGKILGAITLRLSAKALAAALGRLLLRWNPSLPSESSICLQHSYESSLGPWWIRRRHLSLNMARLRRAHLLVKRMAHPPDLNKQLDKIMDRSLPAYQLGLNDSDVTTKANFSFSCLKTL</sequence>
<protein>
    <submittedName>
        <fullName evidence="1">Uncharacterized protein</fullName>
    </submittedName>
</protein>
<accession>A0A7C9AFP3</accession>
<name>A0A7C9AFP3_OPUST</name>
<dbReference type="EMBL" id="GISG01227940">
    <property type="protein sequence ID" value="MBA4665657.1"/>
    <property type="molecule type" value="Transcribed_RNA"/>
</dbReference>
<proteinExistence type="predicted"/>
<reference evidence="1" key="1">
    <citation type="journal article" date="2013" name="J. Plant Res.">
        <title>Effect of fungi and light on seed germination of three Opuntia species from semiarid lands of central Mexico.</title>
        <authorList>
            <person name="Delgado-Sanchez P."/>
            <person name="Jimenez-Bremont J.F."/>
            <person name="Guerrero-Gonzalez Mde L."/>
            <person name="Flores J."/>
        </authorList>
    </citation>
    <scope>NUCLEOTIDE SEQUENCE</scope>
    <source>
        <tissue evidence="1">Cladode</tissue>
    </source>
</reference>